<sequence>MNVSKDDVLIELSNLIGKDRAVLLLLLQALKDGYGELISLAHQEIEIIE</sequence>
<reference evidence="1 2" key="1">
    <citation type="submission" date="2018-12" db="EMBL/GenBank/DDBJ databases">
        <authorList>
            <consortium name="Pathogen Informatics"/>
        </authorList>
    </citation>
    <scope>NUCLEOTIDE SEQUENCE [LARGE SCALE GENOMIC DNA]</scope>
    <source>
        <strain evidence="1 2">NCTC10976</strain>
    </source>
</reference>
<name>A0A3S4XKF2_ACTPL</name>
<evidence type="ECO:0000313" key="1">
    <source>
        <dbReference type="EMBL" id="VEJ16389.1"/>
    </source>
</evidence>
<organism evidence="1 2">
    <name type="scientific">Actinobacillus pleuropneumoniae</name>
    <name type="common">Haemophilus pleuropneumoniae</name>
    <dbReference type="NCBI Taxonomy" id="715"/>
    <lineage>
        <taxon>Bacteria</taxon>
        <taxon>Pseudomonadati</taxon>
        <taxon>Pseudomonadota</taxon>
        <taxon>Gammaproteobacteria</taxon>
        <taxon>Pasteurellales</taxon>
        <taxon>Pasteurellaceae</taxon>
        <taxon>Actinobacillus</taxon>
    </lineage>
</organism>
<dbReference type="RefSeq" id="WP_017357800.1">
    <property type="nucleotide sequence ID" value="NZ_CBDBSW010000064.1"/>
</dbReference>
<accession>A0A3S4XKF2</accession>
<protein>
    <submittedName>
        <fullName evidence="1">Uncharacterized protein</fullName>
    </submittedName>
</protein>
<dbReference type="Proteomes" id="UP000275510">
    <property type="component" value="Chromosome"/>
</dbReference>
<evidence type="ECO:0000313" key="2">
    <source>
        <dbReference type="Proteomes" id="UP000275510"/>
    </source>
</evidence>
<dbReference type="EMBL" id="LR134515">
    <property type="protein sequence ID" value="VEJ16389.1"/>
    <property type="molecule type" value="Genomic_DNA"/>
</dbReference>
<dbReference type="AlphaFoldDB" id="A0A3S4XKF2"/>
<gene>
    <name evidence="1" type="ORF">NCTC10976_00474</name>
</gene>
<proteinExistence type="predicted"/>